<sequence length="592" mass="65789">MTPPFISVGRWKQMVWPQLWAALVTGALLVSPAICQQTGNNPDWPRWCGKVYEAGYPNFDPGGQTVEPPPHPCGCPLLHVQFQPRYSLYLSSEPYGEFVVNAGFSPYHGTIWPPTNSTTQWANRFIFSINSVETDAPLVQATVPINTTGNLFQFNLSRLGPPRLDPYPVVLYGAPESGQPSWTATADISYLPDKTNGSITRIDNLKGGGLWVKNAASNNTFAPYLPYGFYASHDNFLRENDTKLIDAYQNLGLTGMVPLASWGEIPEMLSYMDSIDLKYMYNLRYGYKNLSYVEENVLQARDKEGIFAYWTADEPDGWQDPFPLPVAAQNKIRTLDPYHPSVITLNCENYYFSEYSSGADILMSDVYPIGINSTFSKWGTECNATHGDCGCDNCQGIVQDVSDRLDTLSKHERWLGLWPKTKFHNPQSFHGQDYWLRDPTVGEEHVMNVLAFNHGAKGIISWLWPTSKVLAEAHGELARVVTKSPVREFLVGGDGVDGPRGVEAKVPGMEMVEVVDAAVWVDKRQKRALVGVVNGGYADIEGRVGVMVGNNVTTLDGILWGEVKEWRVEGGMLVVDRLPALATSFVLVNLRG</sequence>
<dbReference type="EMBL" id="MU866160">
    <property type="protein sequence ID" value="KAK4177589.1"/>
    <property type="molecule type" value="Genomic_DNA"/>
</dbReference>
<feature type="chain" id="PRO_5042863410" evidence="1">
    <location>
        <begin position="36"/>
        <end position="592"/>
    </location>
</feature>
<reference evidence="2" key="2">
    <citation type="submission" date="2023-05" db="EMBL/GenBank/DDBJ databases">
        <authorList>
            <consortium name="Lawrence Berkeley National Laboratory"/>
            <person name="Steindorff A."/>
            <person name="Hensen N."/>
            <person name="Bonometti L."/>
            <person name="Westerberg I."/>
            <person name="Brannstrom I.O."/>
            <person name="Guillou S."/>
            <person name="Cros-Aarteil S."/>
            <person name="Calhoun S."/>
            <person name="Haridas S."/>
            <person name="Kuo A."/>
            <person name="Mondo S."/>
            <person name="Pangilinan J."/>
            <person name="Riley R."/>
            <person name="Labutti K."/>
            <person name="Andreopoulos B."/>
            <person name="Lipzen A."/>
            <person name="Chen C."/>
            <person name="Yanf M."/>
            <person name="Daum C."/>
            <person name="Ng V."/>
            <person name="Clum A."/>
            <person name="Ohm R."/>
            <person name="Martin F."/>
            <person name="Silar P."/>
            <person name="Natvig D."/>
            <person name="Lalanne C."/>
            <person name="Gautier V."/>
            <person name="Ament-Velasquez S.L."/>
            <person name="Kruys A."/>
            <person name="Hutchinson M.I."/>
            <person name="Powell A.J."/>
            <person name="Barry K."/>
            <person name="Miller A.N."/>
            <person name="Grigoriev I.V."/>
            <person name="Debuchy R."/>
            <person name="Gladieux P."/>
            <person name="Thoren M.H."/>
            <person name="Johannesson H."/>
        </authorList>
    </citation>
    <scope>NUCLEOTIDE SEQUENCE</scope>
    <source>
        <strain evidence="2">CBS 892.96</strain>
    </source>
</reference>
<gene>
    <name evidence="2" type="ORF">QBC36DRAFT_371166</name>
</gene>
<keyword evidence="1" id="KW-0732">Signal</keyword>
<keyword evidence="3" id="KW-1185">Reference proteome</keyword>
<name>A0AAN6W8Y1_9PEZI</name>
<evidence type="ECO:0000256" key="1">
    <source>
        <dbReference type="SAM" id="SignalP"/>
    </source>
</evidence>
<proteinExistence type="predicted"/>
<reference evidence="2" key="1">
    <citation type="journal article" date="2023" name="Mol. Phylogenet. Evol.">
        <title>Genome-scale phylogeny and comparative genomics of the fungal order Sordariales.</title>
        <authorList>
            <person name="Hensen N."/>
            <person name="Bonometti L."/>
            <person name="Westerberg I."/>
            <person name="Brannstrom I.O."/>
            <person name="Guillou S."/>
            <person name="Cros-Aarteil S."/>
            <person name="Calhoun S."/>
            <person name="Haridas S."/>
            <person name="Kuo A."/>
            <person name="Mondo S."/>
            <person name="Pangilinan J."/>
            <person name="Riley R."/>
            <person name="LaButti K."/>
            <person name="Andreopoulos B."/>
            <person name="Lipzen A."/>
            <person name="Chen C."/>
            <person name="Yan M."/>
            <person name="Daum C."/>
            <person name="Ng V."/>
            <person name="Clum A."/>
            <person name="Steindorff A."/>
            <person name="Ohm R.A."/>
            <person name="Martin F."/>
            <person name="Silar P."/>
            <person name="Natvig D.O."/>
            <person name="Lalanne C."/>
            <person name="Gautier V."/>
            <person name="Ament-Velasquez S.L."/>
            <person name="Kruys A."/>
            <person name="Hutchinson M.I."/>
            <person name="Powell A.J."/>
            <person name="Barry K."/>
            <person name="Miller A.N."/>
            <person name="Grigoriev I.V."/>
            <person name="Debuchy R."/>
            <person name="Gladieux P."/>
            <person name="Hiltunen Thoren M."/>
            <person name="Johannesson H."/>
        </authorList>
    </citation>
    <scope>NUCLEOTIDE SEQUENCE</scope>
    <source>
        <strain evidence="2">CBS 892.96</strain>
    </source>
</reference>
<feature type="signal peptide" evidence="1">
    <location>
        <begin position="1"/>
        <end position="35"/>
    </location>
</feature>
<evidence type="ECO:0000313" key="3">
    <source>
        <dbReference type="Proteomes" id="UP001302321"/>
    </source>
</evidence>
<evidence type="ECO:0000313" key="2">
    <source>
        <dbReference type="EMBL" id="KAK4177589.1"/>
    </source>
</evidence>
<organism evidence="2 3">
    <name type="scientific">Triangularia setosa</name>
    <dbReference type="NCBI Taxonomy" id="2587417"/>
    <lineage>
        <taxon>Eukaryota</taxon>
        <taxon>Fungi</taxon>
        <taxon>Dikarya</taxon>
        <taxon>Ascomycota</taxon>
        <taxon>Pezizomycotina</taxon>
        <taxon>Sordariomycetes</taxon>
        <taxon>Sordariomycetidae</taxon>
        <taxon>Sordariales</taxon>
        <taxon>Podosporaceae</taxon>
        <taxon>Triangularia</taxon>
    </lineage>
</organism>
<dbReference type="AlphaFoldDB" id="A0AAN6W8Y1"/>
<comment type="caution">
    <text evidence="2">The sequence shown here is derived from an EMBL/GenBank/DDBJ whole genome shotgun (WGS) entry which is preliminary data.</text>
</comment>
<accession>A0AAN6W8Y1</accession>
<dbReference type="Proteomes" id="UP001302321">
    <property type="component" value="Unassembled WGS sequence"/>
</dbReference>
<protein>
    <submittedName>
        <fullName evidence="2">Uncharacterized protein</fullName>
    </submittedName>
</protein>